<dbReference type="Pfam" id="PF03466">
    <property type="entry name" value="LysR_substrate"/>
    <property type="match status" value="1"/>
</dbReference>
<reference evidence="2 3" key="1">
    <citation type="submission" date="2019-03" db="EMBL/GenBank/DDBJ databases">
        <authorList>
            <consortium name="Pathogen Informatics"/>
        </authorList>
    </citation>
    <scope>NUCLEOTIDE SEQUENCE [LARGE SCALE GENOMIC DNA]</scope>
    <source>
        <strain evidence="2 3">NCTC12282</strain>
    </source>
</reference>
<dbReference type="Gene3D" id="3.40.190.290">
    <property type="match status" value="1"/>
</dbReference>
<accession>A0A484ZBD3</accession>
<dbReference type="InterPro" id="IPR005119">
    <property type="entry name" value="LysR_subst-bd"/>
</dbReference>
<dbReference type="Proteomes" id="UP000373449">
    <property type="component" value="Unassembled WGS sequence"/>
</dbReference>
<protein>
    <submittedName>
        <fullName evidence="2">LysR substrate binding domain</fullName>
    </submittedName>
</protein>
<dbReference type="SUPFAM" id="SSF53850">
    <property type="entry name" value="Periplasmic binding protein-like II"/>
    <property type="match status" value="1"/>
</dbReference>
<name>A0A484ZBD3_9GAMM</name>
<evidence type="ECO:0000259" key="1">
    <source>
        <dbReference type="Pfam" id="PF03466"/>
    </source>
</evidence>
<evidence type="ECO:0000313" key="2">
    <source>
        <dbReference type="EMBL" id="VFS45255.1"/>
    </source>
</evidence>
<dbReference type="EMBL" id="CAADJA010000002">
    <property type="protein sequence ID" value="VFS45255.1"/>
    <property type="molecule type" value="Genomic_DNA"/>
</dbReference>
<proteinExistence type="predicted"/>
<sequence>MSLYVAQEHPLAAKKLVTAQQLATSRQLCLNTYLRTQEYVPQGLIWSAPSYLLLLEMAEQGFGWAMLPRWLVKRFSQRHLFELSARGCQNHFSRCHMVNHYPTGTCRAVVVRPTIRNGQRTVVMISP</sequence>
<feature type="domain" description="LysR substrate-binding" evidence="1">
    <location>
        <begin position="2"/>
        <end position="83"/>
    </location>
</feature>
<dbReference type="AlphaFoldDB" id="A0A484ZBD3"/>
<gene>
    <name evidence="2" type="ORF">NCTC12282_00127</name>
</gene>
<organism evidence="2 3">
    <name type="scientific">Budvicia aquatica</name>
    <dbReference type="NCBI Taxonomy" id="82979"/>
    <lineage>
        <taxon>Bacteria</taxon>
        <taxon>Pseudomonadati</taxon>
        <taxon>Pseudomonadota</taxon>
        <taxon>Gammaproteobacteria</taxon>
        <taxon>Enterobacterales</taxon>
        <taxon>Budviciaceae</taxon>
        <taxon>Budvicia</taxon>
    </lineage>
</organism>
<evidence type="ECO:0000313" key="3">
    <source>
        <dbReference type="Proteomes" id="UP000373449"/>
    </source>
</evidence>